<reference evidence="1 2" key="1">
    <citation type="journal article" date="2016" name="Nat. Commun.">
        <title>Thousands of microbial genomes shed light on interconnected biogeochemical processes in an aquifer system.</title>
        <authorList>
            <person name="Anantharaman K."/>
            <person name="Brown C.T."/>
            <person name="Hug L.A."/>
            <person name="Sharon I."/>
            <person name="Castelle C.J."/>
            <person name="Probst A.J."/>
            <person name="Thomas B.C."/>
            <person name="Singh A."/>
            <person name="Wilkins M.J."/>
            <person name="Karaoz U."/>
            <person name="Brodie E.L."/>
            <person name="Williams K.H."/>
            <person name="Hubbard S.S."/>
            <person name="Banfield J.F."/>
        </authorList>
    </citation>
    <scope>NUCLEOTIDE SEQUENCE [LARGE SCALE GENOMIC DNA]</scope>
</reference>
<name>A0A1F5EAD0_9BACT</name>
<dbReference type="Proteomes" id="UP000177481">
    <property type="component" value="Unassembled WGS sequence"/>
</dbReference>
<gene>
    <name evidence="1" type="ORF">A3A71_03990</name>
</gene>
<evidence type="ECO:0000313" key="2">
    <source>
        <dbReference type="Proteomes" id="UP000177481"/>
    </source>
</evidence>
<dbReference type="AlphaFoldDB" id="A0A1F5EAD0"/>
<proteinExistence type="predicted"/>
<evidence type="ECO:0000313" key="1">
    <source>
        <dbReference type="EMBL" id="OGD64301.1"/>
    </source>
</evidence>
<sequence length="71" mass="7732">MDKAGLAKKLASASQLSDAEATKFIDSFCATLAENFRQGEKVVIADFGSFFVREDKSVQFNPSAKLKEKIG</sequence>
<comment type="caution">
    <text evidence="1">The sequence shown here is derived from an EMBL/GenBank/DDBJ whole genome shotgun (WGS) entry which is preliminary data.</text>
</comment>
<accession>A0A1F5EAD0</accession>
<organism evidence="1 2">
    <name type="scientific">Candidatus Berkelbacteria bacterium RIFCSPLOWO2_01_FULL_50_28</name>
    <dbReference type="NCBI Taxonomy" id="1797471"/>
    <lineage>
        <taxon>Bacteria</taxon>
        <taxon>Candidatus Berkelbacteria</taxon>
    </lineage>
</organism>
<dbReference type="Gene3D" id="4.10.520.10">
    <property type="entry name" value="IHF-like DNA-binding proteins"/>
    <property type="match status" value="1"/>
</dbReference>
<dbReference type="Pfam" id="PF00216">
    <property type="entry name" value="Bac_DNA_binding"/>
    <property type="match status" value="1"/>
</dbReference>
<dbReference type="InterPro" id="IPR000119">
    <property type="entry name" value="Hist_DNA-bd"/>
</dbReference>
<protein>
    <recommendedName>
        <fullName evidence="3">DNA-binding protein</fullName>
    </recommendedName>
</protein>
<dbReference type="EMBL" id="MEZX01000003">
    <property type="protein sequence ID" value="OGD64301.1"/>
    <property type="molecule type" value="Genomic_DNA"/>
</dbReference>
<dbReference type="SUPFAM" id="SSF47729">
    <property type="entry name" value="IHF-like DNA-binding proteins"/>
    <property type="match status" value="1"/>
</dbReference>
<evidence type="ECO:0008006" key="3">
    <source>
        <dbReference type="Google" id="ProtNLM"/>
    </source>
</evidence>
<dbReference type="GO" id="GO:0003677">
    <property type="term" value="F:DNA binding"/>
    <property type="evidence" value="ECO:0007669"/>
    <property type="project" value="InterPro"/>
</dbReference>
<dbReference type="GO" id="GO:0030527">
    <property type="term" value="F:structural constituent of chromatin"/>
    <property type="evidence" value="ECO:0007669"/>
    <property type="project" value="InterPro"/>
</dbReference>
<dbReference type="InterPro" id="IPR010992">
    <property type="entry name" value="IHF-like_DNA-bd_dom_sf"/>
</dbReference>